<dbReference type="InterPro" id="IPR050796">
    <property type="entry name" value="SCF_F-box_component"/>
</dbReference>
<dbReference type="InterPro" id="IPR013187">
    <property type="entry name" value="F-box-assoc_dom_typ3"/>
</dbReference>
<dbReference type="Proteomes" id="UP000636709">
    <property type="component" value="Unassembled WGS sequence"/>
</dbReference>
<dbReference type="InterPro" id="IPR017451">
    <property type="entry name" value="F-box-assoc_interact_dom"/>
</dbReference>
<dbReference type="Pfam" id="PF00646">
    <property type="entry name" value="F-box"/>
    <property type="match status" value="1"/>
</dbReference>
<dbReference type="CDD" id="cd22157">
    <property type="entry name" value="F-box_AtFBW1-like"/>
    <property type="match status" value="1"/>
</dbReference>
<feature type="domain" description="F-box" evidence="1">
    <location>
        <begin position="1"/>
        <end position="45"/>
    </location>
</feature>
<dbReference type="InterPro" id="IPR036047">
    <property type="entry name" value="F-box-like_dom_sf"/>
</dbReference>
<dbReference type="Gene3D" id="1.20.1280.50">
    <property type="match status" value="1"/>
</dbReference>
<gene>
    <name evidence="2" type="ORF">HU200_036164</name>
</gene>
<sequence length="272" mass="31284">MSEDIVLEILLRLPVEDLLRLQTVCKAWSSIITQPRFIHMHLQRSASKNKKCLLMAPHIPDPIVEGEIWPSTFSNNISFYRWQQDDNDTASLLFAKDFRGDFTSVFRMLHRDGLVLFPTDTKVYVINPATRDVLVLPDGRRDILLPAYNNFQAVGFGLDHGNKRYKVARFFYRAVNLREQSCAMGMEVFTICGDGNDASWRETLEDPPYPIYEFRPPVYFNGSLFWIIGSHDIRCIPKGLLRFRLEDETFCVIPLPASSAFDDETIPNTGAR</sequence>
<keyword evidence="3" id="KW-1185">Reference proteome</keyword>
<accession>A0A835EIE3</accession>
<dbReference type="PANTHER" id="PTHR31672">
    <property type="entry name" value="BNACNNG10540D PROTEIN"/>
    <property type="match status" value="1"/>
</dbReference>
<dbReference type="AlphaFoldDB" id="A0A835EIE3"/>
<evidence type="ECO:0000259" key="1">
    <source>
        <dbReference type="PROSITE" id="PS50181"/>
    </source>
</evidence>
<dbReference type="SMART" id="SM00256">
    <property type="entry name" value="FBOX"/>
    <property type="match status" value="1"/>
</dbReference>
<dbReference type="InterPro" id="IPR001810">
    <property type="entry name" value="F-box_dom"/>
</dbReference>
<dbReference type="Pfam" id="PF08268">
    <property type="entry name" value="FBA_3"/>
    <property type="match status" value="1"/>
</dbReference>
<dbReference type="SUPFAM" id="SSF81383">
    <property type="entry name" value="F-box domain"/>
    <property type="match status" value="1"/>
</dbReference>
<dbReference type="PROSITE" id="PS50181">
    <property type="entry name" value="FBOX"/>
    <property type="match status" value="1"/>
</dbReference>
<dbReference type="EMBL" id="JACEFO010001877">
    <property type="protein sequence ID" value="KAF8697166.1"/>
    <property type="molecule type" value="Genomic_DNA"/>
</dbReference>
<dbReference type="OrthoDB" id="679831at2759"/>
<organism evidence="2 3">
    <name type="scientific">Digitaria exilis</name>
    <dbReference type="NCBI Taxonomy" id="1010633"/>
    <lineage>
        <taxon>Eukaryota</taxon>
        <taxon>Viridiplantae</taxon>
        <taxon>Streptophyta</taxon>
        <taxon>Embryophyta</taxon>
        <taxon>Tracheophyta</taxon>
        <taxon>Spermatophyta</taxon>
        <taxon>Magnoliopsida</taxon>
        <taxon>Liliopsida</taxon>
        <taxon>Poales</taxon>
        <taxon>Poaceae</taxon>
        <taxon>PACMAD clade</taxon>
        <taxon>Panicoideae</taxon>
        <taxon>Panicodae</taxon>
        <taxon>Paniceae</taxon>
        <taxon>Anthephorinae</taxon>
        <taxon>Digitaria</taxon>
    </lineage>
</organism>
<reference evidence="2" key="1">
    <citation type="submission" date="2020-07" db="EMBL/GenBank/DDBJ databases">
        <title>Genome sequence and genetic diversity analysis of an under-domesticated orphan crop, white fonio (Digitaria exilis).</title>
        <authorList>
            <person name="Bennetzen J.L."/>
            <person name="Chen S."/>
            <person name="Ma X."/>
            <person name="Wang X."/>
            <person name="Yssel A.E.J."/>
            <person name="Chaluvadi S.R."/>
            <person name="Johnson M."/>
            <person name="Gangashetty P."/>
            <person name="Hamidou F."/>
            <person name="Sanogo M.D."/>
            <person name="Zwaenepoel A."/>
            <person name="Wallace J."/>
            <person name="Van De Peer Y."/>
            <person name="Van Deynze A."/>
        </authorList>
    </citation>
    <scope>NUCLEOTIDE SEQUENCE</scope>
    <source>
        <tissue evidence="2">Leaves</tissue>
    </source>
</reference>
<evidence type="ECO:0000313" key="3">
    <source>
        <dbReference type="Proteomes" id="UP000636709"/>
    </source>
</evidence>
<name>A0A835EIE3_9POAL</name>
<evidence type="ECO:0000313" key="2">
    <source>
        <dbReference type="EMBL" id="KAF8697166.1"/>
    </source>
</evidence>
<proteinExistence type="predicted"/>
<comment type="caution">
    <text evidence="2">The sequence shown here is derived from an EMBL/GenBank/DDBJ whole genome shotgun (WGS) entry which is preliminary data.</text>
</comment>
<dbReference type="NCBIfam" id="TIGR01640">
    <property type="entry name" value="F_box_assoc_1"/>
    <property type="match status" value="1"/>
</dbReference>
<dbReference type="PANTHER" id="PTHR31672:SF13">
    <property type="entry name" value="F-BOX PROTEIN CPR30-LIKE"/>
    <property type="match status" value="1"/>
</dbReference>
<protein>
    <recommendedName>
        <fullName evidence="1">F-box domain-containing protein</fullName>
    </recommendedName>
</protein>